<dbReference type="NCBIfam" id="TIGR03426">
    <property type="entry name" value="shape_MreD"/>
    <property type="match status" value="1"/>
</dbReference>
<evidence type="ECO:0000256" key="4">
    <source>
        <dbReference type="ARBA" id="ARBA00022692"/>
    </source>
</evidence>
<protein>
    <submittedName>
        <fullName evidence="9">Rod shape-determining protein MreD</fullName>
    </submittedName>
</protein>
<evidence type="ECO:0000256" key="6">
    <source>
        <dbReference type="ARBA" id="ARBA00022989"/>
    </source>
</evidence>
<evidence type="ECO:0000256" key="8">
    <source>
        <dbReference type="SAM" id="Phobius"/>
    </source>
</evidence>
<keyword evidence="5" id="KW-0133">Cell shape</keyword>
<evidence type="ECO:0000256" key="5">
    <source>
        <dbReference type="ARBA" id="ARBA00022960"/>
    </source>
</evidence>
<keyword evidence="3" id="KW-1003">Cell membrane</keyword>
<proteinExistence type="inferred from homology"/>
<reference evidence="9 10" key="1">
    <citation type="submission" date="2018-03" db="EMBL/GenBank/DDBJ databases">
        <title>Bacillus urumqiensis sp. nov., a moderately haloalkaliphilic bacterium isolated from a salt lake.</title>
        <authorList>
            <person name="Zhao B."/>
            <person name="Liao Z."/>
        </authorList>
    </citation>
    <scope>NUCLEOTIDE SEQUENCE [LARGE SCALE GENOMIC DNA]</scope>
    <source>
        <strain evidence="9 10">BZ-SZ-XJ18</strain>
    </source>
</reference>
<evidence type="ECO:0000256" key="1">
    <source>
        <dbReference type="ARBA" id="ARBA00004651"/>
    </source>
</evidence>
<evidence type="ECO:0000313" key="9">
    <source>
        <dbReference type="EMBL" id="PRO64893.1"/>
    </source>
</evidence>
<sequence>MRFLLPAVLFFFLVIEGTWLQVFAPDFRGADWQYIPRFLFMLILFTGIYRAKSHGVFYAVIFGMMYDIVYAPVLGVYTFGFGFITYLFSISTPFMRRRPLYTALLVLVGVIALEYYVYGMMVLLGLTTLTHEMLFLQRFLPSFLLNGAAALAAAFPLRWWFNKVDGFNEE</sequence>
<gene>
    <name evidence="9" type="primary">mreD</name>
    <name evidence="9" type="ORF">C6I21_12155</name>
</gene>
<accession>A0A2P6MF47</accession>
<dbReference type="EMBL" id="PVNS01000011">
    <property type="protein sequence ID" value="PRO64893.1"/>
    <property type="molecule type" value="Genomic_DNA"/>
</dbReference>
<evidence type="ECO:0000256" key="3">
    <source>
        <dbReference type="ARBA" id="ARBA00022475"/>
    </source>
</evidence>
<dbReference type="InterPro" id="IPR007227">
    <property type="entry name" value="Cell_shape_determining_MreD"/>
</dbReference>
<comment type="caution">
    <text evidence="9">The sequence shown here is derived from an EMBL/GenBank/DDBJ whole genome shotgun (WGS) entry which is preliminary data.</text>
</comment>
<dbReference type="GO" id="GO:0005886">
    <property type="term" value="C:plasma membrane"/>
    <property type="evidence" value="ECO:0007669"/>
    <property type="project" value="UniProtKB-SubCell"/>
</dbReference>
<comment type="subcellular location">
    <subcellularLocation>
        <location evidence="1">Cell membrane</location>
        <topology evidence="1">Multi-pass membrane protein</topology>
    </subcellularLocation>
</comment>
<dbReference type="OrthoDB" id="1653857at2"/>
<evidence type="ECO:0000256" key="7">
    <source>
        <dbReference type="ARBA" id="ARBA00023136"/>
    </source>
</evidence>
<dbReference type="GO" id="GO:0008360">
    <property type="term" value="P:regulation of cell shape"/>
    <property type="evidence" value="ECO:0007669"/>
    <property type="project" value="UniProtKB-KW"/>
</dbReference>
<feature type="transmembrane region" description="Helical" evidence="8">
    <location>
        <begin position="100"/>
        <end position="127"/>
    </location>
</feature>
<comment type="similarity">
    <text evidence="2">Belongs to the MreD family.</text>
</comment>
<evidence type="ECO:0000313" key="10">
    <source>
        <dbReference type="Proteomes" id="UP000243650"/>
    </source>
</evidence>
<dbReference type="Pfam" id="PF04093">
    <property type="entry name" value="MreD"/>
    <property type="match status" value="1"/>
</dbReference>
<organism evidence="9 10">
    <name type="scientific">Alkalicoccus urumqiensis</name>
    <name type="common">Bacillus urumqiensis</name>
    <dbReference type="NCBI Taxonomy" id="1548213"/>
    <lineage>
        <taxon>Bacteria</taxon>
        <taxon>Bacillati</taxon>
        <taxon>Bacillota</taxon>
        <taxon>Bacilli</taxon>
        <taxon>Bacillales</taxon>
        <taxon>Bacillaceae</taxon>
        <taxon>Alkalicoccus</taxon>
    </lineage>
</organism>
<keyword evidence="4 8" id="KW-0812">Transmembrane</keyword>
<feature type="transmembrane region" description="Helical" evidence="8">
    <location>
        <begin position="56"/>
        <end position="88"/>
    </location>
</feature>
<dbReference type="RefSeq" id="WP_105959748.1">
    <property type="nucleotide sequence ID" value="NZ_PVNS01000011.1"/>
</dbReference>
<feature type="transmembrane region" description="Helical" evidence="8">
    <location>
        <begin position="139"/>
        <end position="161"/>
    </location>
</feature>
<keyword evidence="10" id="KW-1185">Reference proteome</keyword>
<keyword evidence="6 8" id="KW-1133">Transmembrane helix</keyword>
<name>A0A2P6MF47_ALKUR</name>
<evidence type="ECO:0000256" key="2">
    <source>
        <dbReference type="ARBA" id="ARBA00007776"/>
    </source>
</evidence>
<keyword evidence="7 8" id="KW-0472">Membrane</keyword>
<dbReference type="Proteomes" id="UP000243650">
    <property type="component" value="Unassembled WGS sequence"/>
</dbReference>
<dbReference type="AlphaFoldDB" id="A0A2P6MF47"/>